<accession>A0AAD5RFF8</accession>
<protein>
    <recommendedName>
        <fullName evidence="1">DUF5672 domain-containing protein</fullName>
    </recommendedName>
</protein>
<proteinExistence type="predicted"/>
<evidence type="ECO:0000259" key="1">
    <source>
        <dbReference type="Pfam" id="PF18922"/>
    </source>
</evidence>
<dbReference type="Pfam" id="PF18922">
    <property type="entry name" value="DUF5672"/>
    <property type="match status" value="1"/>
</dbReference>
<gene>
    <name evidence="2" type="ORF">MKZ38_010462</name>
</gene>
<sequence length="421" mass="47367">MPALISRRWIKVLTVALTGCFLLWTMSVVPPLGYGRSILVGSEQYSIFHEEKAKGVPPIKDRPEDPNFHDSGNYNQPDKAVTVAINHAKLADVQGGPVHATLEVKPSRLDSGVVHATMQVKPLEEVFPENPILRDELIELVDVEPDWKNLLWDETQPSPEIPKPFSTDKCAFIIESHPTNSLNAILLHFKGVLGPAWPIFIFTADPSALPLTPSMKINSDGSQYDPTDSSAIHPFNIRALPPGLTITSHALYSRFLVEPWLWSQLAPFEKVMVFQSDSILCANSQRRADDFLEWDFIGAPIAPSLGYGYNGGLSIRNRTLMLDIIKEYKDSNIRKKNKFEDRFYYKMLKRIPGVKLPHPLLANKFSTESIYQEEPLGYHQPAMWHRSKLVEKKKWCPELNLAEGPRLIDALTAVPGSGEEI</sequence>
<dbReference type="EMBL" id="JAKWBI020000926">
    <property type="protein sequence ID" value="KAJ2891980.1"/>
    <property type="molecule type" value="Genomic_DNA"/>
</dbReference>
<reference evidence="2" key="1">
    <citation type="submission" date="2022-07" db="EMBL/GenBank/DDBJ databases">
        <title>Draft genome sequence of Zalerion maritima ATCC 34329, a (micro)plastics degrading marine fungus.</title>
        <authorList>
            <person name="Paco A."/>
            <person name="Goncalves M.F.M."/>
            <person name="Rocha-Santos T.A.P."/>
            <person name="Alves A."/>
        </authorList>
    </citation>
    <scope>NUCLEOTIDE SEQUENCE</scope>
    <source>
        <strain evidence="2">ATCC 34329</strain>
    </source>
</reference>
<dbReference type="AlphaFoldDB" id="A0AAD5RFF8"/>
<dbReference type="InterPro" id="IPR043729">
    <property type="entry name" value="DUF5672"/>
</dbReference>
<organism evidence="2 3">
    <name type="scientific">Zalerion maritima</name>
    <dbReference type="NCBI Taxonomy" id="339359"/>
    <lineage>
        <taxon>Eukaryota</taxon>
        <taxon>Fungi</taxon>
        <taxon>Dikarya</taxon>
        <taxon>Ascomycota</taxon>
        <taxon>Pezizomycotina</taxon>
        <taxon>Sordariomycetes</taxon>
        <taxon>Lulworthiomycetidae</taxon>
        <taxon>Lulworthiales</taxon>
        <taxon>Lulworthiaceae</taxon>
        <taxon>Zalerion</taxon>
    </lineage>
</organism>
<evidence type="ECO:0000313" key="3">
    <source>
        <dbReference type="Proteomes" id="UP001201980"/>
    </source>
</evidence>
<comment type="caution">
    <text evidence="2">The sequence shown here is derived from an EMBL/GenBank/DDBJ whole genome shotgun (WGS) entry which is preliminary data.</text>
</comment>
<dbReference type="Proteomes" id="UP001201980">
    <property type="component" value="Unassembled WGS sequence"/>
</dbReference>
<keyword evidence="3" id="KW-1185">Reference proteome</keyword>
<feature type="domain" description="DUF5672" evidence="1">
    <location>
        <begin position="236"/>
        <end position="379"/>
    </location>
</feature>
<evidence type="ECO:0000313" key="2">
    <source>
        <dbReference type="EMBL" id="KAJ2891980.1"/>
    </source>
</evidence>
<name>A0AAD5RFF8_9PEZI</name>